<evidence type="ECO:0000313" key="2">
    <source>
        <dbReference type="Proteomes" id="UP000824232"/>
    </source>
</evidence>
<proteinExistence type="predicted"/>
<sequence>MGKKLNLKNPRTFNEKLNWLKLYYHNPLMSKVVDKYAVRSYIKEKIGKQYLIPLIGVYDKVEEIDFDKLPNKFVIKCNHDSGSYIICEDKSKLDINKVKEKINYHMSKNYYYQWREWPYKRVKPKILIEKYMYDKTTNSFDDYKFMCFDGKVDSVMVCTNRKSGHTKFRFFDEDWNLKKYNKDSLNEDYNHQYPKPKRIKEMFKIASKLSEGFPFVRVDLYYANNKIYFGELTFFPQAGWDPNIVEEADKALGENIKIKKGLH</sequence>
<reference evidence="1" key="2">
    <citation type="journal article" date="2021" name="PeerJ">
        <title>Extensive microbial diversity within the chicken gut microbiome revealed by metagenomics and culture.</title>
        <authorList>
            <person name="Gilroy R."/>
            <person name="Ravi A."/>
            <person name="Getino M."/>
            <person name="Pursley I."/>
            <person name="Horton D.L."/>
            <person name="Alikhan N.F."/>
            <person name="Baker D."/>
            <person name="Gharbi K."/>
            <person name="Hall N."/>
            <person name="Watson M."/>
            <person name="Adriaenssens E.M."/>
            <person name="Foster-Nyarko E."/>
            <person name="Jarju S."/>
            <person name="Secka A."/>
            <person name="Antonio M."/>
            <person name="Oren A."/>
            <person name="Chaudhuri R.R."/>
            <person name="La Ragione R."/>
            <person name="Hildebrand F."/>
            <person name="Pallen M.J."/>
        </authorList>
    </citation>
    <scope>NUCLEOTIDE SEQUENCE</scope>
    <source>
        <strain evidence="1">CHK184-20233</strain>
    </source>
</reference>
<gene>
    <name evidence="1" type="ORF">IAB38_04570</name>
</gene>
<reference evidence="1" key="1">
    <citation type="submission" date="2020-10" db="EMBL/GenBank/DDBJ databases">
        <authorList>
            <person name="Gilroy R."/>
        </authorList>
    </citation>
    <scope>NUCLEOTIDE SEQUENCE</scope>
    <source>
        <strain evidence="1">CHK184-20233</strain>
    </source>
</reference>
<dbReference type="GO" id="GO:0016740">
    <property type="term" value="F:transferase activity"/>
    <property type="evidence" value="ECO:0007669"/>
    <property type="project" value="UniProtKB-KW"/>
</dbReference>
<dbReference type="Pfam" id="PF14305">
    <property type="entry name" value="ATPgrasp_TupA"/>
    <property type="match status" value="1"/>
</dbReference>
<evidence type="ECO:0000313" key="1">
    <source>
        <dbReference type="EMBL" id="HIR59305.1"/>
    </source>
</evidence>
<dbReference type="EMBL" id="DVHC01000046">
    <property type="protein sequence ID" value="HIR59305.1"/>
    <property type="molecule type" value="Genomic_DNA"/>
</dbReference>
<protein>
    <submittedName>
        <fullName evidence="1">Glycosyl transferase</fullName>
    </submittedName>
</protein>
<name>A0A9D1J3H2_9FIRM</name>
<dbReference type="InterPro" id="IPR029465">
    <property type="entry name" value="ATPgrasp_TupA"/>
</dbReference>
<comment type="caution">
    <text evidence="1">The sequence shown here is derived from an EMBL/GenBank/DDBJ whole genome shotgun (WGS) entry which is preliminary data.</text>
</comment>
<accession>A0A9D1J3H2</accession>
<keyword evidence="1" id="KW-0808">Transferase</keyword>
<organism evidence="1 2">
    <name type="scientific">Candidatus Onthousia excrementipullorum</name>
    <dbReference type="NCBI Taxonomy" id="2840884"/>
    <lineage>
        <taxon>Bacteria</taxon>
        <taxon>Bacillati</taxon>
        <taxon>Bacillota</taxon>
        <taxon>Bacilli</taxon>
        <taxon>Candidatus Onthousia</taxon>
    </lineage>
</organism>
<dbReference type="AlphaFoldDB" id="A0A9D1J3H2"/>
<dbReference type="Proteomes" id="UP000824232">
    <property type="component" value="Unassembled WGS sequence"/>
</dbReference>